<proteinExistence type="predicted"/>
<evidence type="ECO:0000313" key="1">
    <source>
        <dbReference type="EMBL" id="EKC56234.1"/>
    </source>
</evidence>
<name>K1SLD0_9ZZZZ</name>
<dbReference type="AlphaFoldDB" id="K1SLD0"/>
<evidence type="ECO:0008006" key="2">
    <source>
        <dbReference type="Google" id="ProtNLM"/>
    </source>
</evidence>
<protein>
    <recommendedName>
        <fullName evidence="2">Protein containing DUF1814</fullName>
    </recommendedName>
</protein>
<feature type="non-terminal residue" evidence="1">
    <location>
        <position position="172"/>
    </location>
</feature>
<accession>K1SLD0</accession>
<gene>
    <name evidence="1" type="ORF">OBE_11170</name>
</gene>
<sequence length="172" mass="20124">MFDYVEDKAFLSRMRNLCGEIMQDCCHYLKEDYDIGAIFYLVGSGAKNLIVQNASLSIDLDYNLEIVRCEDFEDRRNLKECARKSFNKALNERDLGDCEDSTSSLTTGEIHFVRGNPTEFSMDVCIVCRDTEEDFYRLIHKKTGFTYRDEYYWNKAPHSAGIQKKAKYIKKR</sequence>
<organism evidence="1">
    <name type="scientific">human gut metagenome</name>
    <dbReference type="NCBI Taxonomy" id="408170"/>
    <lineage>
        <taxon>unclassified sequences</taxon>
        <taxon>metagenomes</taxon>
        <taxon>organismal metagenomes</taxon>
    </lineage>
</organism>
<reference evidence="1" key="1">
    <citation type="journal article" date="2013" name="Environ. Microbiol.">
        <title>Microbiota from the distal guts of lean and obese adolescents exhibit partial functional redundancy besides clear differences in community structure.</title>
        <authorList>
            <person name="Ferrer M."/>
            <person name="Ruiz A."/>
            <person name="Lanza F."/>
            <person name="Haange S.B."/>
            <person name="Oberbach A."/>
            <person name="Till H."/>
            <person name="Bargiela R."/>
            <person name="Campoy C."/>
            <person name="Segura M.T."/>
            <person name="Richter M."/>
            <person name="von Bergen M."/>
            <person name="Seifert J."/>
            <person name="Suarez A."/>
        </authorList>
    </citation>
    <scope>NUCLEOTIDE SEQUENCE</scope>
</reference>
<dbReference type="EMBL" id="AJWZ01007677">
    <property type="protein sequence ID" value="EKC56234.1"/>
    <property type="molecule type" value="Genomic_DNA"/>
</dbReference>
<comment type="caution">
    <text evidence="1">The sequence shown here is derived from an EMBL/GenBank/DDBJ whole genome shotgun (WGS) entry which is preliminary data.</text>
</comment>